<proteinExistence type="predicted"/>
<keyword evidence="3" id="KW-1185">Reference proteome</keyword>
<evidence type="ECO:0000256" key="1">
    <source>
        <dbReference type="SAM" id="Phobius"/>
    </source>
</evidence>
<keyword evidence="1" id="KW-1133">Transmembrane helix</keyword>
<dbReference type="EMBL" id="BSXN01003467">
    <property type="protein sequence ID" value="GME79320.1"/>
    <property type="molecule type" value="Genomic_DNA"/>
</dbReference>
<comment type="caution">
    <text evidence="2">The sequence shown here is derived from an EMBL/GenBank/DDBJ whole genome shotgun (WGS) entry which is preliminary data.</text>
</comment>
<keyword evidence="1" id="KW-0812">Transmembrane</keyword>
<gene>
    <name evidence="2" type="ORF">Cboi02_000608700</name>
</gene>
<keyword evidence="1" id="KW-0472">Membrane</keyword>
<evidence type="ECO:0000313" key="2">
    <source>
        <dbReference type="EMBL" id="GME79320.1"/>
    </source>
</evidence>
<dbReference type="AlphaFoldDB" id="A0A9W6WK98"/>
<evidence type="ECO:0000313" key="3">
    <source>
        <dbReference type="Proteomes" id="UP001165120"/>
    </source>
</evidence>
<accession>A0A9W6WK98</accession>
<dbReference type="Proteomes" id="UP001165120">
    <property type="component" value="Unassembled WGS sequence"/>
</dbReference>
<reference evidence="2" key="1">
    <citation type="submission" date="2023-04" db="EMBL/GenBank/DDBJ databases">
        <title>Candida boidinii NBRC 10035.</title>
        <authorList>
            <person name="Ichikawa N."/>
            <person name="Sato H."/>
            <person name="Tonouchi N."/>
        </authorList>
    </citation>
    <scope>NUCLEOTIDE SEQUENCE</scope>
    <source>
        <strain evidence="2">NBRC 10035</strain>
    </source>
</reference>
<name>A0A9W6WK98_CANBO</name>
<protein>
    <submittedName>
        <fullName evidence="2">Unnamed protein product</fullName>
    </submittedName>
</protein>
<feature type="transmembrane region" description="Helical" evidence="1">
    <location>
        <begin position="47"/>
        <end position="69"/>
    </location>
</feature>
<sequence>MRLFESSVEFRSWANKGTADVVAAAAAVDDDCDCWFEMQEDFCSLSFVLQDLCIFVVVAVAAAAAAAAVDDFAIGHEYF</sequence>
<organism evidence="2 3">
    <name type="scientific">Candida boidinii</name>
    <name type="common">Yeast</name>
    <dbReference type="NCBI Taxonomy" id="5477"/>
    <lineage>
        <taxon>Eukaryota</taxon>
        <taxon>Fungi</taxon>
        <taxon>Dikarya</taxon>
        <taxon>Ascomycota</taxon>
        <taxon>Saccharomycotina</taxon>
        <taxon>Pichiomycetes</taxon>
        <taxon>Pichiales</taxon>
        <taxon>Pichiaceae</taxon>
        <taxon>Ogataea</taxon>
        <taxon>Ogataea/Candida clade</taxon>
    </lineage>
</organism>